<keyword evidence="2" id="KW-1185">Reference proteome</keyword>
<organism evidence="1 2">
    <name type="scientific">Macaca fascicularis</name>
    <name type="common">Crab-eating macaque</name>
    <name type="synonym">Cynomolgus monkey</name>
    <dbReference type="NCBI Taxonomy" id="9541"/>
    <lineage>
        <taxon>Eukaryota</taxon>
        <taxon>Metazoa</taxon>
        <taxon>Chordata</taxon>
        <taxon>Craniata</taxon>
        <taxon>Vertebrata</taxon>
        <taxon>Euteleostomi</taxon>
        <taxon>Mammalia</taxon>
        <taxon>Eutheria</taxon>
        <taxon>Euarchontoglires</taxon>
        <taxon>Primates</taxon>
        <taxon>Haplorrhini</taxon>
        <taxon>Catarrhini</taxon>
        <taxon>Cercopithecidae</taxon>
        <taxon>Cercopithecinae</taxon>
        <taxon>Macaca</taxon>
    </lineage>
</organism>
<protein>
    <submittedName>
        <fullName evidence="1">Uncharacterized protein</fullName>
    </submittedName>
</protein>
<reference evidence="1 2" key="1">
    <citation type="submission" date="2013-03" db="EMBL/GenBank/DDBJ databases">
        <authorList>
            <person name="Warren W."/>
            <person name="Wilson R.K."/>
        </authorList>
    </citation>
    <scope>NUCLEOTIDE SEQUENCE</scope>
</reference>
<dbReference type="PRINTS" id="PR02045">
    <property type="entry name" value="F138DOMAIN"/>
</dbReference>
<dbReference type="Ensembl" id="ENSMFAT00000095243.1">
    <property type="protein sequence ID" value="ENSMFAP00000046838.1"/>
    <property type="gene ID" value="ENSMFAG00000063758.1"/>
</dbReference>
<reference evidence="1" key="3">
    <citation type="submission" date="2025-09" db="UniProtKB">
        <authorList>
            <consortium name="Ensembl"/>
        </authorList>
    </citation>
    <scope>IDENTIFICATION</scope>
</reference>
<dbReference type="AlphaFoldDB" id="A0A7N9C7D9"/>
<name>A0A7N9C7D9_MACFA</name>
<dbReference type="PANTHER" id="PTHR12138">
    <property type="entry name" value="PRIMATE-EXPANDED PROTEIN FAMILY"/>
    <property type="match status" value="1"/>
</dbReference>
<evidence type="ECO:0000313" key="2">
    <source>
        <dbReference type="Proteomes" id="UP000233100"/>
    </source>
</evidence>
<dbReference type="PANTHER" id="PTHR12138:SF162">
    <property type="entry name" value="CHROMOSOME UNDETERMINED SCAFFOLD_275, WHOLE GENOME SHOTGUN SEQUENCE"/>
    <property type="match status" value="1"/>
</dbReference>
<evidence type="ECO:0000313" key="1">
    <source>
        <dbReference type="Ensembl" id="ENSMFAP00000046838.1"/>
    </source>
</evidence>
<dbReference type="GeneTree" id="ENSGT01150000286943"/>
<sequence>MNMVKMKMRLALDTGSQRVCWRVKRMAPYRLALVGLEGAAVITGRCLHGSSLCNSGPDNPLPWHQLPSQLLSFLFLLRWSLTLLPRLECSGAISAHCNLRLLVSNVSPTSASQVAGITGICHHAWLIFVFSVFCIFSRDRVSPCWPGWS</sequence>
<proteinExistence type="predicted"/>
<reference evidence="1" key="2">
    <citation type="submission" date="2025-08" db="UniProtKB">
        <authorList>
            <consortium name="Ensembl"/>
        </authorList>
    </citation>
    <scope>IDENTIFICATION</scope>
</reference>
<dbReference type="Proteomes" id="UP000233100">
    <property type="component" value="Chromosome 19"/>
</dbReference>
<accession>A0A7N9C7D9</accession>